<dbReference type="AlphaFoldDB" id="S7TEB7"/>
<reference evidence="2 3" key="1">
    <citation type="journal article" date="2013" name="Genome Announc.">
        <title>Draft genome sequences for three mercury-methylating, sulfate-reducing bacteria.</title>
        <authorList>
            <person name="Brown S.D."/>
            <person name="Hurt R.A.Jr."/>
            <person name="Gilmour C.C."/>
            <person name="Elias D.A."/>
        </authorList>
    </citation>
    <scope>NUCLEOTIDE SEQUENCE [LARGE SCALE GENOMIC DNA]</scope>
    <source>
        <strain evidence="2 3">DSM 16529</strain>
    </source>
</reference>
<gene>
    <name evidence="2" type="ORF">dsat_1893</name>
</gene>
<dbReference type="Pfam" id="PF00685">
    <property type="entry name" value="Sulfotransfer_1"/>
    <property type="match status" value="1"/>
</dbReference>
<sequence length="215" mass="25038">MFPDSRIILIVREQINCLESMYVQYLKGAPVKYPYCTFEEYLQAAWMRFHVDRDFGKEAYQKYMHVRVHNPLGRVHYKALLKSYLKHYAKDELLVLPFEQLKADPTFFLTKLSRFIGIDEETSVRLMTQQAPRQTRPSGIDIALKGSPLLLRLRGVASALLPQTAKKRLKAKLSRNISLDWPSTLSAKISDLYREPNRWLADEFSLPLMDLGYPI</sequence>
<name>S7TEB7_9BACT</name>
<evidence type="ECO:0000313" key="2">
    <source>
        <dbReference type="EMBL" id="EPR35552.1"/>
    </source>
</evidence>
<dbReference type="EMBL" id="ATHI01000003">
    <property type="protein sequence ID" value="EPR35552.1"/>
    <property type="molecule type" value="Genomic_DNA"/>
</dbReference>
<dbReference type="Gene3D" id="3.40.50.300">
    <property type="entry name" value="P-loop containing nucleotide triphosphate hydrolases"/>
    <property type="match status" value="1"/>
</dbReference>
<dbReference type="SUPFAM" id="SSF52540">
    <property type="entry name" value="P-loop containing nucleoside triphosphate hydrolases"/>
    <property type="match status" value="1"/>
</dbReference>
<keyword evidence="2" id="KW-0808">Transferase</keyword>
<accession>S7TEB7</accession>
<proteinExistence type="predicted"/>
<comment type="caution">
    <text evidence="2">The sequence shown here is derived from an EMBL/GenBank/DDBJ whole genome shotgun (WGS) entry which is preliminary data.</text>
</comment>
<organism evidence="2 3">
    <name type="scientific">Alkalidesulfovibrio alkalitolerans DSM 16529</name>
    <dbReference type="NCBI Taxonomy" id="1121439"/>
    <lineage>
        <taxon>Bacteria</taxon>
        <taxon>Pseudomonadati</taxon>
        <taxon>Thermodesulfobacteriota</taxon>
        <taxon>Desulfovibrionia</taxon>
        <taxon>Desulfovibrionales</taxon>
        <taxon>Desulfovibrionaceae</taxon>
        <taxon>Alkalidesulfovibrio</taxon>
    </lineage>
</organism>
<evidence type="ECO:0000313" key="3">
    <source>
        <dbReference type="Proteomes" id="UP000014975"/>
    </source>
</evidence>
<dbReference type="STRING" id="1121439.dsat_1893"/>
<dbReference type="InterPro" id="IPR027417">
    <property type="entry name" value="P-loop_NTPase"/>
</dbReference>
<dbReference type="PATRIC" id="fig|1121439.3.peg.280"/>
<feature type="domain" description="Sulfotransferase" evidence="1">
    <location>
        <begin position="3"/>
        <end position="130"/>
    </location>
</feature>
<dbReference type="Proteomes" id="UP000014975">
    <property type="component" value="Unassembled WGS sequence"/>
</dbReference>
<protein>
    <submittedName>
        <fullName evidence="2">Sulfotransferase</fullName>
    </submittedName>
</protein>
<dbReference type="InterPro" id="IPR000863">
    <property type="entry name" value="Sulfotransferase_dom"/>
</dbReference>
<dbReference type="GO" id="GO:0008146">
    <property type="term" value="F:sulfotransferase activity"/>
    <property type="evidence" value="ECO:0007669"/>
    <property type="project" value="InterPro"/>
</dbReference>
<evidence type="ECO:0000259" key="1">
    <source>
        <dbReference type="Pfam" id="PF00685"/>
    </source>
</evidence>
<keyword evidence="3" id="KW-1185">Reference proteome</keyword>